<dbReference type="GO" id="GO:0005634">
    <property type="term" value="C:nucleus"/>
    <property type="evidence" value="ECO:0007669"/>
    <property type="project" value="InterPro"/>
</dbReference>
<keyword evidence="2" id="KW-0649">Protein kinase inhibitor</keyword>
<evidence type="ECO:0000256" key="3">
    <source>
        <dbReference type="SAM" id="MobiDB-lite"/>
    </source>
</evidence>
<feature type="compositionally biased region" description="Low complexity" evidence="3">
    <location>
        <begin position="83"/>
        <end position="98"/>
    </location>
</feature>
<dbReference type="AlphaFoldDB" id="A0A1Q3FLQ7"/>
<organism evidence="5">
    <name type="scientific">Culex tarsalis</name>
    <name type="common">Encephalitis mosquito</name>
    <dbReference type="NCBI Taxonomy" id="7177"/>
    <lineage>
        <taxon>Eukaryota</taxon>
        <taxon>Metazoa</taxon>
        <taxon>Ecdysozoa</taxon>
        <taxon>Arthropoda</taxon>
        <taxon>Hexapoda</taxon>
        <taxon>Insecta</taxon>
        <taxon>Pterygota</taxon>
        <taxon>Neoptera</taxon>
        <taxon>Endopterygota</taxon>
        <taxon>Diptera</taxon>
        <taxon>Nematocera</taxon>
        <taxon>Culicoidea</taxon>
        <taxon>Culicidae</taxon>
        <taxon>Culicinae</taxon>
        <taxon>Culicini</taxon>
        <taxon>Culex</taxon>
        <taxon>Culex</taxon>
    </lineage>
</organism>
<dbReference type="Gene3D" id="4.10.365.10">
    <property type="entry name" value="p27"/>
    <property type="match status" value="1"/>
</dbReference>
<dbReference type="InterPro" id="IPR044898">
    <property type="entry name" value="CDI_dom_sf"/>
</dbReference>
<evidence type="ECO:0000313" key="5">
    <source>
        <dbReference type="EMBL" id="JAV28511.1"/>
    </source>
</evidence>
<dbReference type="InterPro" id="IPR003175">
    <property type="entry name" value="CDI_dom"/>
</dbReference>
<dbReference type="GO" id="GO:0004861">
    <property type="term" value="F:cyclin-dependent protein serine/threonine kinase inhibitor activity"/>
    <property type="evidence" value="ECO:0007669"/>
    <property type="project" value="InterPro"/>
</dbReference>
<feature type="region of interest" description="Disordered" evidence="3">
    <location>
        <begin position="77"/>
        <end position="125"/>
    </location>
</feature>
<dbReference type="EMBL" id="GFDL01006534">
    <property type="protein sequence ID" value="JAV28511.1"/>
    <property type="molecule type" value="Transcribed_RNA"/>
</dbReference>
<feature type="domain" description="Cyclin-dependent kinase inhibitor" evidence="4">
    <location>
        <begin position="42"/>
        <end position="81"/>
    </location>
</feature>
<dbReference type="Pfam" id="PF02234">
    <property type="entry name" value="CDI"/>
    <property type="match status" value="1"/>
</dbReference>
<proteinExistence type="inferred from homology"/>
<name>A0A1Q3FLQ7_CULTA</name>
<dbReference type="GO" id="GO:0051726">
    <property type="term" value="P:regulation of cell cycle"/>
    <property type="evidence" value="ECO:0007669"/>
    <property type="project" value="InterPro"/>
</dbReference>
<sequence length="125" mass="13630">MTASKVQPRPNSFLSASTAAPQNGALASYGNAAHLQRNTKRCLFGKPDPAETKRLYDESVQQDRQRFITQYRFDTVTGQPVGSSSISSYPSSSSSSSSALRRSPTREYSSGRPNEAASNRRAVPR</sequence>
<evidence type="ECO:0000256" key="1">
    <source>
        <dbReference type="ARBA" id="ARBA00006726"/>
    </source>
</evidence>
<protein>
    <recommendedName>
        <fullName evidence="4">Cyclin-dependent kinase inhibitor domain-containing protein</fullName>
    </recommendedName>
</protein>
<reference evidence="5" key="1">
    <citation type="submission" date="2017-01" db="EMBL/GenBank/DDBJ databases">
        <title>A deep insight into the sialotranscriptome of adult male and female Cluex tarsalis mosquitoes.</title>
        <authorList>
            <person name="Ribeiro J.M."/>
            <person name="Moreira F."/>
            <person name="Bernard K.A."/>
            <person name="Calvo E."/>
        </authorList>
    </citation>
    <scope>NUCLEOTIDE SEQUENCE</scope>
    <source>
        <strain evidence="5">Kern County</strain>
        <tissue evidence="5">Salivary glands</tissue>
    </source>
</reference>
<evidence type="ECO:0000256" key="2">
    <source>
        <dbReference type="ARBA" id="ARBA00023013"/>
    </source>
</evidence>
<comment type="similarity">
    <text evidence="1">Belongs to the CDI family.</text>
</comment>
<evidence type="ECO:0000259" key="4">
    <source>
        <dbReference type="Pfam" id="PF02234"/>
    </source>
</evidence>
<accession>A0A1Q3FLQ7</accession>